<dbReference type="PROSITE" id="PS00191">
    <property type="entry name" value="CYTOCHROME_B5_1"/>
    <property type="match status" value="1"/>
</dbReference>
<dbReference type="InterPro" id="IPR029123">
    <property type="entry name" value="RBM39_linker"/>
</dbReference>
<dbReference type="GO" id="GO:0016020">
    <property type="term" value="C:membrane"/>
    <property type="evidence" value="ECO:0007669"/>
    <property type="project" value="UniProtKB-SubCell"/>
</dbReference>
<dbReference type="SUPFAM" id="SSF55856">
    <property type="entry name" value="Cytochrome b5-like heme/steroid binding domain"/>
    <property type="match status" value="1"/>
</dbReference>
<feature type="compositionally biased region" description="Basic residues" evidence="11">
    <location>
        <begin position="369"/>
        <end position="381"/>
    </location>
</feature>
<keyword evidence="16" id="KW-1185">Reference proteome</keyword>
<dbReference type="InterPro" id="IPR035979">
    <property type="entry name" value="RBD_domain_sf"/>
</dbReference>
<keyword evidence="9 12" id="KW-0472">Membrane</keyword>
<accession>A0AAN6XXL8</accession>
<evidence type="ECO:0000256" key="3">
    <source>
        <dbReference type="ARBA" id="ARBA00022617"/>
    </source>
</evidence>
<feature type="transmembrane region" description="Helical" evidence="12">
    <location>
        <begin position="189"/>
        <end position="208"/>
    </location>
</feature>
<feature type="region of interest" description="Disordered" evidence="11">
    <location>
        <begin position="629"/>
        <end position="670"/>
    </location>
</feature>
<keyword evidence="3" id="KW-0349">Heme</keyword>
<feature type="region of interest" description="Disordered" evidence="11">
    <location>
        <begin position="367"/>
        <end position="438"/>
    </location>
</feature>
<reference evidence="15" key="2">
    <citation type="submission" date="2023-05" db="EMBL/GenBank/DDBJ databases">
        <authorList>
            <consortium name="Lawrence Berkeley National Laboratory"/>
            <person name="Steindorff A."/>
            <person name="Hensen N."/>
            <person name="Bonometti L."/>
            <person name="Westerberg I."/>
            <person name="Brannstrom I.O."/>
            <person name="Guillou S."/>
            <person name="Cros-Aarteil S."/>
            <person name="Calhoun S."/>
            <person name="Haridas S."/>
            <person name="Kuo A."/>
            <person name="Mondo S."/>
            <person name="Pangilinan J."/>
            <person name="Riley R."/>
            <person name="Labutti K."/>
            <person name="Andreopoulos B."/>
            <person name="Lipzen A."/>
            <person name="Chen C."/>
            <person name="Yanf M."/>
            <person name="Daum C."/>
            <person name="Ng V."/>
            <person name="Clum A."/>
            <person name="Ohm R."/>
            <person name="Martin F."/>
            <person name="Silar P."/>
            <person name="Natvig D."/>
            <person name="Lalanne C."/>
            <person name="Gautier V."/>
            <person name="Ament-Velasquez S.L."/>
            <person name="Kruys A."/>
            <person name="Hutchinson M.I."/>
            <person name="Powell A.J."/>
            <person name="Barry K."/>
            <person name="Miller A.N."/>
            <person name="Grigoriev I.V."/>
            <person name="Debuchy R."/>
            <person name="Gladieux P."/>
            <person name="Thoren M.H."/>
            <person name="Johannesson H."/>
        </authorList>
    </citation>
    <scope>NUCLEOTIDE SEQUENCE</scope>
    <source>
        <strain evidence="15">PSN293</strain>
    </source>
</reference>
<feature type="domain" description="RRM" evidence="13">
    <location>
        <begin position="728"/>
        <end position="812"/>
    </location>
</feature>
<evidence type="ECO:0000259" key="13">
    <source>
        <dbReference type="PROSITE" id="PS50102"/>
    </source>
</evidence>
<dbReference type="Gene3D" id="3.10.120.10">
    <property type="entry name" value="Cytochrome b5-like heme/steroid binding domain"/>
    <property type="match status" value="1"/>
</dbReference>
<name>A0AAN6XXL8_9PEZI</name>
<dbReference type="SMART" id="SM00360">
    <property type="entry name" value="RRM"/>
    <property type="match status" value="3"/>
</dbReference>
<dbReference type="CDD" id="cd12284">
    <property type="entry name" value="RRM2_RBM23_RBM39"/>
    <property type="match status" value="1"/>
</dbReference>
<feature type="transmembrane region" description="Helical" evidence="12">
    <location>
        <begin position="301"/>
        <end position="318"/>
    </location>
</feature>
<dbReference type="GO" id="GO:0008610">
    <property type="term" value="P:lipid biosynthetic process"/>
    <property type="evidence" value="ECO:0007669"/>
    <property type="project" value="InterPro"/>
</dbReference>
<keyword evidence="4 12" id="KW-0812">Transmembrane</keyword>
<dbReference type="PROSITE" id="PS50255">
    <property type="entry name" value="CYTOCHROME_B5_2"/>
    <property type="match status" value="1"/>
</dbReference>
<comment type="subcellular location">
    <subcellularLocation>
        <location evidence="1">Membrane</location>
    </subcellularLocation>
</comment>
<evidence type="ECO:0000259" key="14">
    <source>
        <dbReference type="PROSITE" id="PS50255"/>
    </source>
</evidence>
<evidence type="ECO:0000256" key="9">
    <source>
        <dbReference type="ARBA" id="ARBA00023136"/>
    </source>
</evidence>
<feature type="transmembrane region" description="Helical" evidence="12">
    <location>
        <begin position="275"/>
        <end position="295"/>
    </location>
</feature>
<evidence type="ECO:0000256" key="10">
    <source>
        <dbReference type="PROSITE-ProRule" id="PRU00176"/>
    </source>
</evidence>
<dbReference type="EMBL" id="MU858294">
    <property type="protein sequence ID" value="KAK4207455.1"/>
    <property type="molecule type" value="Genomic_DNA"/>
</dbReference>
<dbReference type="PROSITE" id="PS50102">
    <property type="entry name" value="RRM"/>
    <property type="match status" value="3"/>
</dbReference>
<keyword evidence="8" id="KW-0408">Iron</keyword>
<dbReference type="GO" id="GO:0020037">
    <property type="term" value="F:heme binding"/>
    <property type="evidence" value="ECO:0007669"/>
    <property type="project" value="InterPro"/>
</dbReference>
<evidence type="ECO:0000256" key="1">
    <source>
        <dbReference type="ARBA" id="ARBA00004370"/>
    </source>
</evidence>
<dbReference type="PRINTS" id="PR00363">
    <property type="entry name" value="CYTOCHROMEB5"/>
</dbReference>
<dbReference type="InterPro" id="IPR012677">
    <property type="entry name" value="Nucleotide-bd_a/b_plait_sf"/>
</dbReference>
<dbReference type="SMART" id="SM01117">
    <property type="entry name" value="Cyt-b5"/>
    <property type="match status" value="1"/>
</dbReference>
<evidence type="ECO:0000256" key="2">
    <source>
        <dbReference type="ARBA" id="ARBA00022553"/>
    </source>
</evidence>
<evidence type="ECO:0000256" key="5">
    <source>
        <dbReference type="ARBA" id="ARBA00022723"/>
    </source>
</evidence>
<evidence type="ECO:0000256" key="12">
    <source>
        <dbReference type="SAM" id="Phobius"/>
    </source>
</evidence>
<protein>
    <submittedName>
        <fullName evidence="15">Uncharacterized protein</fullName>
    </submittedName>
</protein>
<evidence type="ECO:0000256" key="8">
    <source>
        <dbReference type="ARBA" id="ARBA00023004"/>
    </source>
</evidence>
<dbReference type="Pfam" id="PF00173">
    <property type="entry name" value="Cyt-b5"/>
    <property type="match status" value="1"/>
</dbReference>
<dbReference type="PANTHER" id="PTHR48036">
    <property type="entry name" value="SPLICING FACTOR (PAD-1), PUTATIVE (AFU_ORTHOLOGUE AFUA_1G15810)-RELATED"/>
    <property type="match status" value="1"/>
</dbReference>
<dbReference type="CDD" id="cd12283">
    <property type="entry name" value="RRM1_RBM39_like"/>
    <property type="match status" value="1"/>
</dbReference>
<dbReference type="GO" id="GO:0006397">
    <property type="term" value="P:mRNA processing"/>
    <property type="evidence" value="ECO:0007669"/>
    <property type="project" value="InterPro"/>
</dbReference>
<dbReference type="CDD" id="cd12285">
    <property type="entry name" value="RRM3_RBM39_like"/>
    <property type="match status" value="1"/>
</dbReference>
<feature type="compositionally biased region" description="Basic and acidic residues" evidence="11">
    <location>
        <begin position="384"/>
        <end position="438"/>
    </location>
</feature>
<dbReference type="SUPFAM" id="SSF54928">
    <property type="entry name" value="RNA-binding domain, RBD"/>
    <property type="match status" value="3"/>
</dbReference>
<dbReference type="InterPro" id="IPR036400">
    <property type="entry name" value="Cyt_B5-like_heme/steroid_sf"/>
</dbReference>
<keyword evidence="6" id="KW-0677">Repeat</keyword>
<reference evidence="15" key="1">
    <citation type="journal article" date="2023" name="Mol. Phylogenet. Evol.">
        <title>Genome-scale phylogeny and comparative genomics of the fungal order Sordariales.</title>
        <authorList>
            <person name="Hensen N."/>
            <person name="Bonometti L."/>
            <person name="Westerberg I."/>
            <person name="Brannstrom I.O."/>
            <person name="Guillou S."/>
            <person name="Cros-Aarteil S."/>
            <person name="Calhoun S."/>
            <person name="Haridas S."/>
            <person name="Kuo A."/>
            <person name="Mondo S."/>
            <person name="Pangilinan J."/>
            <person name="Riley R."/>
            <person name="LaButti K."/>
            <person name="Andreopoulos B."/>
            <person name="Lipzen A."/>
            <person name="Chen C."/>
            <person name="Yan M."/>
            <person name="Daum C."/>
            <person name="Ng V."/>
            <person name="Clum A."/>
            <person name="Steindorff A."/>
            <person name="Ohm R.A."/>
            <person name="Martin F."/>
            <person name="Silar P."/>
            <person name="Natvig D.O."/>
            <person name="Lalanne C."/>
            <person name="Gautier V."/>
            <person name="Ament-Velasquez S.L."/>
            <person name="Kruys A."/>
            <person name="Hutchinson M.I."/>
            <person name="Powell A.J."/>
            <person name="Barry K."/>
            <person name="Miller A.N."/>
            <person name="Grigoriev I.V."/>
            <person name="Debuchy R."/>
            <person name="Gladieux P."/>
            <person name="Hiltunen Thoren M."/>
            <person name="Johannesson H."/>
        </authorList>
    </citation>
    <scope>NUCLEOTIDE SEQUENCE</scope>
    <source>
        <strain evidence="15">PSN293</strain>
    </source>
</reference>
<feature type="transmembrane region" description="Helical" evidence="12">
    <location>
        <begin position="220"/>
        <end position="237"/>
    </location>
</feature>
<dbReference type="GO" id="GO:0003723">
    <property type="term" value="F:RNA binding"/>
    <property type="evidence" value="ECO:0007669"/>
    <property type="project" value="UniProtKB-UniRule"/>
</dbReference>
<dbReference type="InterPro" id="IPR006509">
    <property type="entry name" value="RBM39_SF"/>
</dbReference>
<sequence length="825" mass="93003">MPGRTLPTFTLAEVESHNTEKSCYVTLGRNVYDVTDFLDSHPGGADLVLEYAGKDVGDILKDEASHTHSDTAYEVLDDSLVGFLASANGKTVTANGNGQATASGVDANGNPIHPRTGMSCAEDLSKDTDLSDDYKKHKFLDLNKPLFKQVWFGGFSKDFYLDQVHRPRHYKGGASAPLFGNFLEPLTKTAWWVVPIVWLPPISYGLYLGNEGFGSVLSQAPYFVLGLGFWSFFEYILHRFLFHLDYYLPDNRVGITLHFTLHGIHHYLPMDKYRLVMPPTLFVVLATPFWKLAHLLFWKNWYVATTVYCGGIFGYVCYDLTHYFLHHKNLPLWYQSLKKYHLEHHFLDYENGFGVTSRFWDRVFGGRGGRSRSRSPRRNSYRPRGGDRDRGDRDRERDRDRASYRRRDEDRASRRNSGDRDRDRTPPKPTEDERDRKTVFVQQLAARLRTKELKAFFEKAGPVFEAQIVKDRVSNRSKGVGYVEFESEESVPKALQLTGTQLLGIPVIVQMTEAEKNRQVRAEASSSHPNQVPFHRLYVGNIHFSITEEDLRNVFSPFGELEFVQLQKDENGRSRGYGFVQFHNAAQAKEALEKMNGFDLAGRPIRVGLGNDKFTPESTANLMQRFPNGGGPSNFQGSAFSGAGGRGNQNSNFDRAGGRDNEKGAGASALDDTDVAGVNFNNYSRDALMRKLARTDEPATTNERATMKPKMEQAPSTLPVSVPLQATRCVLLKNMFDPEEETGEDWVKELEDDVRTEAESKYGHVIHIAVDPNSSGEIYLKFDKISGGENAIKGLNGRYFGGRMITAQPVVDAVYSSLFSRARAT</sequence>
<dbReference type="GO" id="GO:0005506">
    <property type="term" value="F:iron ion binding"/>
    <property type="evidence" value="ECO:0007669"/>
    <property type="project" value="InterPro"/>
</dbReference>
<dbReference type="FunFam" id="3.30.70.330:FF:000172">
    <property type="entry name" value="RNA splicing factor Pad-1"/>
    <property type="match status" value="1"/>
</dbReference>
<evidence type="ECO:0000256" key="11">
    <source>
        <dbReference type="SAM" id="MobiDB-lite"/>
    </source>
</evidence>
<keyword evidence="5" id="KW-0479">Metal-binding</keyword>
<organism evidence="15 16">
    <name type="scientific">Rhypophila decipiens</name>
    <dbReference type="NCBI Taxonomy" id="261697"/>
    <lineage>
        <taxon>Eukaryota</taxon>
        <taxon>Fungi</taxon>
        <taxon>Dikarya</taxon>
        <taxon>Ascomycota</taxon>
        <taxon>Pezizomycotina</taxon>
        <taxon>Sordariomycetes</taxon>
        <taxon>Sordariomycetidae</taxon>
        <taxon>Sordariales</taxon>
        <taxon>Naviculisporaceae</taxon>
        <taxon>Rhypophila</taxon>
    </lineage>
</organism>
<dbReference type="AlphaFoldDB" id="A0AAN6XXL8"/>
<feature type="domain" description="RRM" evidence="13">
    <location>
        <begin position="535"/>
        <end position="612"/>
    </location>
</feature>
<evidence type="ECO:0000256" key="7">
    <source>
        <dbReference type="ARBA" id="ARBA00022884"/>
    </source>
</evidence>
<dbReference type="InterPro" id="IPR001199">
    <property type="entry name" value="Cyt_B5-like_heme/steroid-bd"/>
</dbReference>
<comment type="caution">
    <text evidence="15">The sequence shown here is derived from an EMBL/GenBank/DDBJ whole genome shotgun (WGS) entry which is preliminary data.</text>
</comment>
<gene>
    <name evidence="15" type="ORF">QBC37DRAFT_444473</name>
</gene>
<dbReference type="FunFam" id="3.10.120.10:FF:000002">
    <property type="entry name" value="Cytochrome b5 type B"/>
    <property type="match status" value="1"/>
</dbReference>
<keyword evidence="2" id="KW-0597">Phosphoprotein</keyword>
<feature type="domain" description="RRM" evidence="13">
    <location>
        <begin position="437"/>
        <end position="527"/>
    </location>
</feature>
<dbReference type="Proteomes" id="UP001301769">
    <property type="component" value="Unassembled WGS sequence"/>
</dbReference>
<dbReference type="NCBIfam" id="TIGR01622">
    <property type="entry name" value="SF-CC1"/>
    <property type="match status" value="1"/>
</dbReference>
<evidence type="ECO:0000256" key="6">
    <source>
        <dbReference type="ARBA" id="ARBA00022737"/>
    </source>
</evidence>
<dbReference type="GO" id="GO:0016491">
    <property type="term" value="F:oxidoreductase activity"/>
    <property type="evidence" value="ECO:0007669"/>
    <property type="project" value="InterPro"/>
</dbReference>
<keyword evidence="12" id="KW-1133">Transmembrane helix</keyword>
<dbReference type="Pfam" id="PF04116">
    <property type="entry name" value="FA_hydroxylase"/>
    <property type="match status" value="1"/>
</dbReference>
<feature type="domain" description="Cytochrome b5 heme-binding" evidence="14">
    <location>
        <begin position="6"/>
        <end position="85"/>
    </location>
</feature>
<evidence type="ECO:0000256" key="4">
    <source>
        <dbReference type="ARBA" id="ARBA00022692"/>
    </source>
</evidence>
<proteinExistence type="predicted"/>
<dbReference type="Pfam" id="PF15519">
    <property type="entry name" value="RBM39linker"/>
    <property type="match status" value="1"/>
</dbReference>
<dbReference type="InterPro" id="IPR000504">
    <property type="entry name" value="RRM_dom"/>
</dbReference>
<evidence type="ECO:0000313" key="16">
    <source>
        <dbReference type="Proteomes" id="UP001301769"/>
    </source>
</evidence>
<dbReference type="Gene3D" id="3.30.70.330">
    <property type="match status" value="3"/>
</dbReference>
<dbReference type="Pfam" id="PF00076">
    <property type="entry name" value="RRM_1"/>
    <property type="match status" value="2"/>
</dbReference>
<dbReference type="FunFam" id="3.30.70.330:FF:000354">
    <property type="entry name" value="RNA splicing factor Pad-1"/>
    <property type="match status" value="1"/>
</dbReference>
<evidence type="ECO:0000313" key="15">
    <source>
        <dbReference type="EMBL" id="KAK4207455.1"/>
    </source>
</evidence>
<dbReference type="InterPro" id="IPR006694">
    <property type="entry name" value="Fatty_acid_hydroxylase"/>
</dbReference>
<dbReference type="GO" id="GO:0005634">
    <property type="term" value="C:nucleus"/>
    <property type="evidence" value="ECO:0007669"/>
    <property type="project" value="InterPro"/>
</dbReference>
<dbReference type="InterPro" id="IPR018506">
    <property type="entry name" value="Cyt_B5_heme-BS"/>
</dbReference>
<keyword evidence="7 10" id="KW-0694">RNA-binding</keyword>